<evidence type="ECO:0000313" key="2">
    <source>
        <dbReference type="Proteomes" id="UP000536179"/>
    </source>
</evidence>
<dbReference type="EMBL" id="JACHXU010000001">
    <property type="protein sequence ID" value="MBB3204497.1"/>
    <property type="molecule type" value="Genomic_DNA"/>
</dbReference>
<accession>A0A7W5DVM2</accession>
<comment type="caution">
    <text evidence="1">The sequence shown here is derived from an EMBL/GenBank/DDBJ whole genome shotgun (WGS) entry which is preliminary data.</text>
</comment>
<gene>
    <name evidence="1" type="ORF">FHS27_000261</name>
</gene>
<keyword evidence="2" id="KW-1185">Reference proteome</keyword>
<reference evidence="1 2" key="1">
    <citation type="submission" date="2020-08" db="EMBL/GenBank/DDBJ databases">
        <title>Genomic Encyclopedia of Type Strains, Phase III (KMG-III): the genomes of soil and plant-associated and newly described type strains.</title>
        <authorList>
            <person name="Whitman W."/>
        </authorList>
    </citation>
    <scope>NUCLEOTIDE SEQUENCE [LARGE SCALE GENOMIC DNA]</scope>
    <source>
        <strain evidence="1 2">CECT 8075</strain>
    </source>
</reference>
<sequence>MNKLLSERALFAFTLISFALPLMLSGSGCGRQGGVVGETDEYSYEEVAAQIRAEDEASEAERELRDQ</sequence>
<dbReference type="RefSeq" id="WP_009101309.1">
    <property type="nucleotide sequence ID" value="NZ_JACHXU010000001.1"/>
</dbReference>
<name>A0A7W5DVM2_9BACT</name>
<evidence type="ECO:0000313" key="1">
    <source>
        <dbReference type="EMBL" id="MBB3204497.1"/>
    </source>
</evidence>
<protein>
    <submittedName>
        <fullName evidence="1">Uncharacterized protein</fullName>
    </submittedName>
</protein>
<dbReference type="Proteomes" id="UP000536179">
    <property type="component" value="Unassembled WGS sequence"/>
</dbReference>
<dbReference type="PROSITE" id="PS51257">
    <property type="entry name" value="PROKAR_LIPOPROTEIN"/>
    <property type="match status" value="1"/>
</dbReference>
<dbReference type="AlphaFoldDB" id="A0A7W5DVM2"/>
<organism evidence="1 2">
    <name type="scientific">Aporhodopirellula rubra</name>
    <dbReference type="NCBI Taxonomy" id="980271"/>
    <lineage>
        <taxon>Bacteria</taxon>
        <taxon>Pseudomonadati</taxon>
        <taxon>Planctomycetota</taxon>
        <taxon>Planctomycetia</taxon>
        <taxon>Pirellulales</taxon>
        <taxon>Pirellulaceae</taxon>
        <taxon>Aporhodopirellula</taxon>
    </lineage>
</organism>
<proteinExistence type="predicted"/>